<gene>
    <name evidence="1" type="ORF">GPUH_LOCUS7556</name>
</gene>
<dbReference type="Proteomes" id="UP000271098">
    <property type="component" value="Unassembled WGS sequence"/>
</dbReference>
<dbReference type="EMBL" id="UYRT01019774">
    <property type="protein sequence ID" value="VDK58752.1"/>
    <property type="molecule type" value="Genomic_DNA"/>
</dbReference>
<protein>
    <submittedName>
        <fullName evidence="3">AGC-kinase C-terminal domain-containing protein</fullName>
    </submittedName>
</protein>
<dbReference type="OrthoDB" id="498368at2759"/>
<name>A0A183DFR5_9BILA</name>
<reference evidence="3" key="1">
    <citation type="submission" date="2016-06" db="UniProtKB">
        <authorList>
            <consortium name="WormBaseParasite"/>
        </authorList>
    </citation>
    <scope>IDENTIFICATION</scope>
</reference>
<keyword evidence="2" id="KW-1185">Reference proteome</keyword>
<dbReference type="Gene3D" id="3.90.70.10">
    <property type="entry name" value="Cysteine proteinases"/>
    <property type="match status" value="1"/>
</dbReference>
<evidence type="ECO:0000313" key="3">
    <source>
        <dbReference type="WBParaSite" id="GPUH_0000756501-mRNA-1"/>
    </source>
</evidence>
<dbReference type="SUPFAM" id="SSF54001">
    <property type="entry name" value="Cysteine proteinases"/>
    <property type="match status" value="1"/>
</dbReference>
<reference evidence="1 2" key="2">
    <citation type="submission" date="2018-11" db="EMBL/GenBank/DDBJ databases">
        <authorList>
            <consortium name="Pathogen Informatics"/>
        </authorList>
    </citation>
    <scope>NUCLEOTIDE SEQUENCE [LARGE SCALE GENOMIC DNA]</scope>
</reference>
<evidence type="ECO:0000313" key="1">
    <source>
        <dbReference type="EMBL" id="VDK58752.1"/>
    </source>
</evidence>
<dbReference type="AlphaFoldDB" id="A0A183DFR5"/>
<organism evidence="3">
    <name type="scientific">Gongylonema pulchrum</name>
    <dbReference type="NCBI Taxonomy" id="637853"/>
    <lineage>
        <taxon>Eukaryota</taxon>
        <taxon>Metazoa</taxon>
        <taxon>Ecdysozoa</taxon>
        <taxon>Nematoda</taxon>
        <taxon>Chromadorea</taxon>
        <taxon>Rhabditida</taxon>
        <taxon>Spirurina</taxon>
        <taxon>Spiruromorpha</taxon>
        <taxon>Spiruroidea</taxon>
        <taxon>Gongylonematidae</taxon>
        <taxon>Gongylonema</taxon>
    </lineage>
</organism>
<sequence>MLPALWPTKQLRDDPGFDLKKYNLSLDDLPDSIDWRSEGIVTPVKNQGPEY</sequence>
<evidence type="ECO:0000313" key="2">
    <source>
        <dbReference type="Proteomes" id="UP000271098"/>
    </source>
</evidence>
<dbReference type="InterPro" id="IPR038765">
    <property type="entry name" value="Papain-like_cys_pep_sf"/>
</dbReference>
<dbReference type="WBParaSite" id="GPUH_0000756501-mRNA-1">
    <property type="protein sequence ID" value="GPUH_0000756501-mRNA-1"/>
    <property type="gene ID" value="GPUH_0000756501"/>
</dbReference>
<proteinExistence type="predicted"/>
<accession>A0A183DFR5</accession>